<keyword evidence="2" id="KW-0812">Transmembrane</keyword>
<proteinExistence type="predicted"/>
<feature type="transmembrane region" description="Helical" evidence="2">
    <location>
        <begin position="202"/>
        <end position="220"/>
    </location>
</feature>
<feature type="region of interest" description="Disordered" evidence="1">
    <location>
        <begin position="1"/>
        <end position="33"/>
    </location>
</feature>
<dbReference type="Pfam" id="PF06055">
    <property type="entry name" value="ExoD"/>
    <property type="match status" value="1"/>
</dbReference>
<feature type="transmembrane region" description="Helical" evidence="2">
    <location>
        <begin position="65"/>
        <end position="81"/>
    </location>
</feature>
<evidence type="ECO:0000256" key="1">
    <source>
        <dbReference type="SAM" id="MobiDB-lite"/>
    </source>
</evidence>
<protein>
    <recommendedName>
        <fullName evidence="5">Exopolysaccharide biosynthesis protein</fullName>
    </recommendedName>
</protein>
<evidence type="ECO:0000256" key="2">
    <source>
        <dbReference type="SAM" id="Phobius"/>
    </source>
</evidence>
<name>A0ABQ0U7G0_9GAMM</name>
<organism evidence="3 4">
    <name type="scientific">Halomonas halophila</name>
    <dbReference type="NCBI Taxonomy" id="29573"/>
    <lineage>
        <taxon>Bacteria</taxon>
        <taxon>Pseudomonadati</taxon>
        <taxon>Pseudomonadota</taxon>
        <taxon>Gammaproteobacteria</taxon>
        <taxon>Oceanospirillales</taxon>
        <taxon>Halomonadaceae</taxon>
        <taxon>Halomonas</taxon>
    </lineage>
</organism>
<feature type="compositionally biased region" description="Basic and acidic residues" evidence="1">
    <location>
        <begin position="10"/>
        <end position="20"/>
    </location>
</feature>
<feature type="compositionally biased region" description="Polar residues" evidence="1">
    <location>
        <begin position="21"/>
        <end position="33"/>
    </location>
</feature>
<dbReference type="PANTHER" id="PTHR41795:SF1">
    <property type="entry name" value="EXOPOLYSACCHARIDE SYNTHESIS PROTEIN"/>
    <property type="match status" value="1"/>
</dbReference>
<keyword evidence="2" id="KW-1133">Transmembrane helix</keyword>
<dbReference type="PANTHER" id="PTHR41795">
    <property type="entry name" value="EXOPOLYSACCHARIDE SYNTHESIS PROTEIN"/>
    <property type="match status" value="1"/>
</dbReference>
<dbReference type="Proteomes" id="UP000321121">
    <property type="component" value="Unassembled WGS sequence"/>
</dbReference>
<keyword evidence="2" id="KW-0472">Membrane</keyword>
<feature type="transmembrane region" description="Helical" evidence="2">
    <location>
        <begin position="147"/>
        <end position="169"/>
    </location>
</feature>
<reference evidence="3 4" key="1">
    <citation type="submission" date="2019-07" db="EMBL/GenBank/DDBJ databases">
        <title>Whole genome shotgun sequence of Halomonas halophila NBRC 102604.</title>
        <authorList>
            <person name="Hosoyama A."/>
            <person name="Uohara A."/>
            <person name="Ohji S."/>
            <person name="Ichikawa N."/>
        </authorList>
    </citation>
    <scope>NUCLEOTIDE SEQUENCE [LARGE SCALE GENOMIC DNA]</scope>
    <source>
        <strain evidence="3 4">NBRC 102604</strain>
    </source>
</reference>
<feature type="transmembrane region" description="Helical" evidence="2">
    <location>
        <begin position="87"/>
        <end position="104"/>
    </location>
</feature>
<dbReference type="RefSeq" id="WP_379825791.1">
    <property type="nucleotide sequence ID" value="NZ_JBHUNQ010000002.1"/>
</dbReference>
<accession>A0ABQ0U7G0</accession>
<gene>
    <name evidence="3" type="ORF">HHA04nite_15080</name>
</gene>
<dbReference type="PIRSF" id="PIRSF033239">
    <property type="entry name" value="ExoD"/>
    <property type="match status" value="1"/>
</dbReference>
<dbReference type="InterPro" id="IPR010331">
    <property type="entry name" value="ExoD"/>
</dbReference>
<evidence type="ECO:0000313" key="3">
    <source>
        <dbReference type="EMBL" id="GEK72964.1"/>
    </source>
</evidence>
<dbReference type="EMBL" id="BJUS01000014">
    <property type="protein sequence ID" value="GEK72964.1"/>
    <property type="molecule type" value="Genomic_DNA"/>
</dbReference>
<comment type="caution">
    <text evidence="3">The sequence shown here is derived from an EMBL/GenBank/DDBJ whole genome shotgun (WGS) entry which is preliminary data.</text>
</comment>
<sequence>MGCPAGRPLLDPDAKDRMSDDAQQAPPQNRPNSLTTLITQVQQAGRQRDDVSLEAILDTAGRRSFAPFLLIAGLITLAPLIGDIPGVPTLMASLVVLVAAQLLMGRKHFWLPRFLLERRVSRARFVRVTDGLLRPARWVDRILQARLVWLTRAPAHLPVALTCLLIGLAMPPMELVPFSANGGGLALTLFGLALLAEDGLMVLAAYLLTGTTLALVIIGLA</sequence>
<evidence type="ECO:0000313" key="4">
    <source>
        <dbReference type="Proteomes" id="UP000321121"/>
    </source>
</evidence>
<keyword evidence="4" id="KW-1185">Reference proteome</keyword>
<evidence type="ECO:0008006" key="5">
    <source>
        <dbReference type="Google" id="ProtNLM"/>
    </source>
</evidence>